<feature type="domain" description="Transposase InsH N-terminal" evidence="1">
    <location>
        <begin position="21"/>
        <end position="107"/>
    </location>
</feature>
<reference evidence="2 3" key="1">
    <citation type="submission" date="2021-03" db="EMBL/GenBank/DDBJ databases">
        <title>Genomic Encyclopedia of Type Strains, Phase IV (KMG-IV): sequencing the most valuable type-strain genomes for metagenomic binning, comparative biology and taxonomic classification.</title>
        <authorList>
            <person name="Goeker M."/>
        </authorList>
    </citation>
    <scope>NUCLEOTIDE SEQUENCE [LARGE SCALE GENOMIC DNA]</scope>
    <source>
        <strain evidence="2 3">DSM 26048</strain>
    </source>
</reference>
<organism evidence="2 3">
    <name type="scientific">Paenibacillus eucommiae</name>
    <dbReference type="NCBI Taxonomy" id="1355755"/>
    <lineage>
        <taxon>Bacteria</taxon>
        <taxon>Bacillati</taxon>
        <taxon>Bacillota</taxon>
        <taxon>Bacilli</taxon>
        <taxon>Bacillales</taxon>
        <taxon>Paenibacillaceae</taxon>
        <taxon>Paenibacillus</taxon>
    </lineage>
</organism>
<protein>
    <recommendedName>
        <fullName evidence="1">Transposase InsH N-terminal domain-containing protein</fullName>
    </recommendedName>
</protein>
<dbReference type="Proteomes" id="UP001519287">
    <property type="component" value="Unassembled WGS sequence"/>
</dbReference>
<comment type="caution">
    <text evidence="2">The sequence shown here is derived from an EMBL/GenBank/DDBJ whole genome shotgun (WGS) entry which is preliminary data.</text>
</comment>
<dbReference type="EMBL" id="JAGGLB010000018">
    <property type="protein sequence ID" value="MBP1993358.1"/>
    <property type="molecule type" value="Genomic_DNA"/>
</dbReference>
<accession>A0ABS4J0M7</accession>
<evidence type="ECO:0000313" key="3">
    <source>
        <dbReference type="Proteomes" id="UP001519287"/>
    </source>
</evidence>
<dbReference type="Pfam" id="PF05598">
    <property type="entry name" value="DUF772"/>
    <property type="match status" value="1"/>
</dbReference>
<gene>
    <name evidence="2" type="ORF">J2Z66_004979</name>
</gene>
<evidence type="ECO:0000313" key="2">
    <source>
        <dbReference type="EMBL" id="MBP1993358.1"/>
    </source>
</evidence>
<name>A0ABS4J0M7_9BACL</name>
<sequence>MKPPVHYKSFDLTSFADLHVYSKLPPHSYWSQIEKKIDFTYADLLCAFLYSSHGQHPYAPSLKLKIRLVQVYYNLSDRLTEEKIFGDLFIKRFLGLPVEFFGFDHSTTALDHHRIGLALFHASHLYILAQMYSLGLWGERGKSWIVDSFACQPGMAMVGAHRLIQQAMLRMLQQLKRAYPALYHLAQQNLLLDALTVRMPAKAEIRDQLLIFSKQVTQAHALLKWFQTPDVAKSFAEWTNQPAQQKSLQLQAKLRQILAENSRPPAPDDGTSVPLEI</sequence>
<dbReference type="InterPro" id="IPR008490">
    <property type="entry name" value="Transposase_InsH_N"/>
</dbReference>
<keyword evidence="3" id="KW-1185">Reference proteome</keyword>
<dbReference type="RefSeq" id="WP_209975135.1">
    <property type="nucleotide sequence ID" value="NZ_JAGGLB010000018.1"/>
</dbReference>
<proteinExistence type="predicted"/>
<evidence type="ECO:0000259" key="1">
    <source>
        <dbReference type="Pfam" id="PF05598"/>
    </source>
</evidence>